<evidence type="ECO:0000313" key="5">
    <source>
        <dbReference type="EMBL" id="EAU37933.1"/>
    </source>
</evidence>
<feature type="compositionally biased region" description="Basic and acidic residues" evidence="3">
    <location>
        <begin position="214"/>
        <end position="228"/>
    </location>
</feature>
<evidence type="ECO:0000256" key="3">
    <source>
        <dbReference type="SAM" id="MobiDB-lite"/>
    </source>
</evidence>
<keyword evidence="1 2" id="KW-0103">Bromodomain</keyword>
<name>Q0CYQ8_ASPTN</name>
<dbReference type="PROSITE" id="PS50014">
    <property type="entry name" value="BROMODOMAIN_2"/>
    <property type="match status" value="1"/>
</dbReference>
<dbReference type="InterPro" id="IPR001487">
    <property type="entry name" value="Bromodomain"/>
</dbReference>
<dbReference type="STRING" id="341663.Q0CYQ8"/>
<feature type="domain" description="Bromo" evidence="4">
    <location>
        <begin position="705"/>
        <end position="809"/>
    </location>
</feature>
<reference evidence="6" key="1">
    <citation type="submission" date="2005-09" db="EMBL/GenBank/DDBJ databases">
        <title>Annotation of the Aspergillus terreus NIH2624 genome.</title>
        <authorList>
            <person name="Birren B.W."/>
            <person name="Lander E.S."/>
            <person name="Galagan J.E."/>
            <person name="Nusbaum C."/>
            <person name="Devon K."/>
            <person name="Henn M."/>
            <person name="Ma L.-J."/>
            <person name="Jaffe D.B."/>
            <person name="Butler J."/>
            <person name="Alvarez P."/>
            <person name="Gnerre S."/>
            <person name="Grabherr M."/>
            <person name="Kleber M."/>
            <person name="Mauceli E.W."/>
            <person name="Brockman W."/>
            <person name="Rounsley S."/>
            <person name="Young S.K."/>
            <person name="LaButti K."/>
            <person name="Pushparaj V."/>
            <person name="DeCaprio D."/>
            <person name="Crawford M."/>
            <person name="Koehrsen M."/>
            <person name="Engels R."/>
            <person name="Montgomery P."/>
            <person name="Pearson M."/>
            <person name="Howarth C."/>
            <person name="Larson L."/>
            <person name="Luoma S."/>
            <person name="White J."/>
            <person name="Alvarado L."/>
            <person name="Kodira C.D."/>
            <person name="Zeng Q."/>
            <person name="Oleary S."/>
            <person name="Yandava C."/>
            <person name="Denning D.W."/>
            <person name="Nierman W.C."/>
            <person name="Milne T."/>
            <person name="Madden K."/>
        </authorList>
    </citation>
    <scope>NUCLEOTIDE SEQUENCE [LARGE SCALE GENOMIC DNA]</scope>
    <source>
        <strain evidence="6">NIH 2624 / FGSC A1156</strain>
    </source>
</reference>
<dbReference type="HOGENOM" id="CLU_303488_0_0_1"/>
<proteinExistence type="predicted"/>
<dbReference type="PANTHER" id="PTHR15398">
    <property type="entry name" value="BROMODOMAIN-CONTAINING PROTEIN 8"/>
    <property type="match status" value="1"/>
</dbReference>
<dbReference type="GeneID" id="4315794"/>
<accession>Q0CYQ8</accession>
<feature type="compositionally biased region" description="Polar residues" evidence="3">
    <location>
        <begin position="202"/>
        <end position="212"/>
    </location>
</feature>
<dbReference type="OMA" id="FGPAFPM"/>
<gene>
    <name evidence="5" type="ORF">ATEG_01176</name>
</gene>
<evidence type="ECO:0000313" key="6">
    <source>
        <dbReference type="Proteomes" id="UP000007963"/>
    </source>
</evidence>
<feature type="region of interest" description="Disordered" evidence="3">
    <location>
        <begin position="874"/>
        <end position="896"/>
    </location>
</feature>
<evidence type="ECO:0000259" key="4">
    <source>
        <dbReference type="PROSITE" id="PS50014"/>
    </source>
</evidence>
<feature type="compositionally biased region" description="Low complexity" evidence="3">
    <location>
        <begin position="368"/>
        <end position="378"/>
    </location>
</feature>
<dbReference type="GO" id="GO:0035267">
    <property type="term" value="C:NuA4 histone acetyltransferase complex"/>
    <property type="evidence" value="ECO:0007669"/>
    <property type="project" value="TreeGrafter"/>
</dbReference>
<dbReference type="eggNOG" id="ENOG502S3YN">
    <property type="taxonomic scope" value="Eukaryota"/>
</dbReference>
<dbReference type="PANTHER" id="PTHR15398:SF4">
    <property type="entry name" value="BROMODOMAIN-CONTAINING PROTEIN 8 ISOFORM X1"/>
    <property type="match status" value="1"/>
</dbReference>
<evidence type="ECO:0000256" key="1">
    <source>
        <dbReference type="ARBA" id="ARBA00023117"/>
    </source>
</evidence>
<feature type="compositionally biased region" description="Low complexity" evidence="3">
    <location>
        <begin position="594"/>
        <end position="604"/>
    </location>
</feature>
<feature type="compositionally biased region" description="Polar residues" evidence="3">
    <location>
        <begin position="284"/>
        <end position="296"/>
    </location>
</feature>
<feature type="compositionally biased region" description="Polar residues" evidence="3">
    <location>
        <begin position="387"/>
        <end position="397"/>
    </location>
</feature>
<sequence>MPPLSAYTPFESLLFFQSLAAHDTRPANFLSISDRLRNNPFIRQNVAFDATRLAPEALEDLYTTLMRDGADLEPNGGHVDGSNPKKRKIVNVRPESLGDKEINHATFVPGLVSHLYARYKDLVTREIRNEEKRFKDIRDEIDRLQKEEREALLDSSQSKIVQQKPVPQPSSAKFEAVAESAPMDVDTKRERDVPVQQPLKPASQNPINSTPATDGKRTSIESQPKKLAQELATPVPRPAAVQAPAQPQQEQASKSQPQTQPPSHPQLPSQPLPPNQTPLYPQPAASSIPHTQTVNGVGTIPPKPIAPRNVPPQGVAATPAQAAGPGHGPKPSLDRGHVGPPSQTPQAMGIPPSAAVQKPPATARPSGQEPSSMAAPSPAQRPPPQPTFQQWSLNQPQTPRPPHTIPTPATQAPIRPTLPHTPQLAPKTEPKKGPKAPQPTQPTPVPSTPGPAFSGIQSPAPSGLTPGFQTPVGPAQSLPLAELRGRPRMSIDTSGSLTPWKRTPQLSIPTSPRSPERPRPEDVSPISETAPSLPGSREPTPEATGPPRKRRRNEARTAERGRESSFADGESKTGLRAKPEKLAVSGSKRRDRSTASSRSRGRSVLSRDDEAEAGPISKIKHELPSTPAGVPETVETDQRATGRRGAQALEERSGRGRPKRKRSEAFEPESLTNELGRPDPNQSTPYVLCARNFPRTGAPIMNDVTTHKHASIFTKPLTERDAPGYRDLIYRPQDLKSIKSSIHQGSKAVAAATEAANTPVADGESPAPSKNAVLMLQKTEDVIPPKGIVNSAQLEKELIRMFANAVMFNPVPQRGFGPAFPMTSDGGSRASTQVPEADEGGIIKDTIEMFEDVEQAVTRWRAAERTADELASKSVLSLRRGSASDPNADSADEDTLDKPNVLLNKNISNRFLGQSLGDQPILPVDSCNSRRVLVLGSYDDHPCTPSFLAIEKASLSHPFRLSSVERHPICAKLSPWLAGVECKWIPLSTEDGTFPFFSCWRINTKETLHIGYDIRECCFLRIFYLLMAVFKIPNEATPRLIGYSEYIWREYAMVDEIDDIFGPIVQELEELVSR</sequence>
<dbReference type="OrthoDB" id="21449at2759"/>
<dbReference type="VEuPathDB" id="FungiDB:ATEG_01176"/>
<dbReference type="Proteomes" id="UP000007963">
    <property type="component" value="Unassembled WGS sequence"/>
</dbReference>
<dbReference type="SUPFAM" id="SSF47370">
    <property type="entry name" value="Bromodomain"/>
    <property type="match status" value="1"/>
</dbReference>
<dbReference type="Pfam" id="PF00439">
    <property type="entry name" value="Bromodomain"/>
    <property type="match status" value="1"/>
</dbReference>
<organism evidence="5 6">
    <name type="scientific">Aspergillus terreus (strain NIH 2624 / FGSC A1156)</name>
    <dbReference type="NCBI Taxonomy" id="341663"/>
    <lineage>
        <taxon>Eukaryota</taxon>
        <taxon>Fungi</taxon>
        <taxon>Dikarya</taxon>
        <taxon>Ascomycota</taxon>
        <taxon>Pezizomycotina</taxon>
        <taxon>Eurotiomycetes</taxon>
        <taxon>Eurotiomycetidae</taxon>
        <taxon>Eurotiales</taxon>
        <taxon>Aspergillaceae</taxon>
        <taxon>Aspergillus</taxon>
        <taxon>Aspergillus subgen. Circumdati</taxon>
    </lineage>
</organism>
<protein>
    <recommendedName>
        <fullName evidence="4">Bromo domain-containing protein</fullName>
    </recommendedName>
</protein>
<feature type="compositionally biased region" description="Low complexity" evidence="3">
    <location>
        <begin position="232"/>
        <end position="258"/>
    </location>
</feature>
<feature type="compositionally biased region" description="Pro residues" evidence="3">
    <location>
        <begin position="259"/>
        <end position="276"/>
    </location>
</feature>
<dbReference type="AlphaFoldDB" id="Q0CYQ8"/>
<dbReference type="EMBL" id="CH476595">
    <property type="protein sequence ID" value="EAU37933.1"/>
    <property type="molecule type" value="Genomic_DNA"/>
</dbReference>
<dbReference type="RefSeq" id="XP_001208541.1">
    <property type="nucleotide sequence ID" value="XM_001208541.1"/>
</dbReference>
<dbReference type="Gene3D" id="1.20.920.10">
    <property type="entry name" value="Bromodomain-like"/>
    <property type="match status" value="1"/>
</dbReference>
<evidence type="ECO:0000256" key="2">
    <source>
        <dbReference type="PROSITE-ProRule" id="PRU00035"/>
    </source>
</evidence>
<feature type="compositionally biased region" description="Basic and acidic residues" evidence="3">
    <location>
        <begin position="554"/>
        <end position="581"/>
    </location>
</feature>
<feature type="region of interest" description="Disordered" evidence="3">
    <location>
        <begin position="151"/>
        <end position="683"/>
    </location>
</feature>
<dbReference type="InterPro" id="IPR036427">
    <property type="entry name" value="Bromodomain-like_sf"/>
</dbReference>
<feature type="compositionally biased region" description="Pro residues" evidence="3">
    <location>
        <begin position="436"/>
        <end position="449"/>
    </location>
</feature>
<dbReference type="GO" id="GO:0006325">
    <property type="term" value="P:chromatin organization"/>
    <property type="evidence" value="ECO:0007669"/>
    <property type="project" value="UniProtKB-ARBA"/>
</dbReference>